<feature type="compositionally biased region" description="Low complexity" evidence="1">
    <location>
        <begin position="33"/>
        <end position="67"/>
    </location>
</feature>
<organism evidence="3 4">
    <name type="scientific">Chondromyces crocatus</name>
    <dbReference type="NCBI Taxonomy" id="52"/>
    <lineage>
        <taxon>Bacteria</taxon>
        <taxon>Pseudomonadati</taxon>
        <taxon>Myxococcota</taxon>
        <taxon>Polyangia</taxon>
        <taxon>Polyangiales</taxon>
        <taxon>Polyangiaceae</taxon>
        <taxon>Chondromyces</taxon>
    </lineage>
</organism>
<evidence type="ECO:0000256" key="2">
    <source>
        <dbReference type="SAM" id="SignalP"/>
    </source>
</evidence>
<accession>A0A0K1EHN2</accession>
<dbReference type="Proteomes" id="UP000067626">
    <property type="component" value="Chromosome"/>
</dbReference>
<reference evidence="3 4" key="1">
    <citation type="submission" date="2015-07" db="EMBL/GenBank/DDBJ databases">
        <title>Genome analysis of myxobacterium Chondromyces crocatus Cm c5 reveals a high potential for natural compound synthesis and the genetic basis for the loss of fruiting body formation.</title>
        <authorList>
            <person name="Zaburannyi N."/>
            <person name="Bunk B."/>
            <person name="Maier J."/>
            <person name="Overmann J."/>
            <person name="Mueller R."/>
        </authorList>
    </citation>
    <scope>NUCLEOTIDE SEQUENCE [LARGE SCALE GENOMIC DNA]</scope>
    <source>
        <strain evidence="3 4">Cm c5</strain>
    </source>
</reference>
<gene>
    <name evidence="3" type="ORF">CMC5_043400</name>
</gene>
<dbReference type="AlphaFoldDB" id="A0A0K1EHN2"/>
<evidence type="ECO:0000313" key="4">
    <source>
        <dbReference type="Proteomes" id="UP000067626"/>
    </source>
</evidence>
<keyword evidence="4" id="KW-1185">Reference proteome</keyword>
<feature type="signal peptide" evidence="2">
    <location>
        <begin position="1"/>
        <end position="22"/>
    </location>
</feature>
<evidence type="ECO:0000313" key="3">
    <source>
        <dbReference type="EMBL" id="AKT40187.1"/>
    </source>
</evidence>
<feature type="chain" id="PRO_5005459470" evidence="2">
    <location>
        <begin position="23"/>
        <end position="422"/>
    </location>
</feature>
<dbReference type="PATRIC" id="fig|52.7.peg.4784"/>
<dbReference type="PROSITE" id="PS51257">
    <property type="entry name" value="PROKAR_LIPOPROTEIN"/>
    <property type="match status" value="1"/>
</dbReference>
<feature type="region of interest" description="Disordered" evidence="1">
    <location>
        <begin position="92"/>
        <end position="116"/>
    </location>
</feature>
<protein>
    <submittedName>
        <fullName evidence="3">Uncharacterized protein</fullName>
    </submittedName>
</protein>
<sequence length="422" mass="42018">MLISVRSSVIPSVLALALLACSKEDTPPPAPAAPVSSAATAPTVEAAPQASAAPAPGQEQAAASLSAAVPEGAAPTASAAAAAAPSASGAALVAPTPSASAGTTPATPAGGGGAPQKVAALVPKAARGILAPGEADRLIKVGGSPVVRLLDPGAAPHATVAYAITPGKYPLGTRMDVNMAVSIGGQAMPSQPMPQLVIVMDVDVAAKDPAGLFPVVGTLRSMSSQAKGADQEEMAKAMQPQLQAFKGLSMSCKLSPSGQARDFALKMPPGVPAEAEQLMSGMSQSFESMVVPLPSEPVGTGARWQVLTRINSTGADIVQSSLFTLKSRTGDQLNLDVKLEQFAASATVNMPGMPPGASAQLLGFKSGGTGMSRIDLEHAVPLAARMSMTSGMDLGVGGGAAGQGGQAHIDMSLSNEIFRPEK</sequence>
<feature type="region of interest" description="Disordered" evidence="1">
    <location>
        <begin position="25"/>
        <end position="67"/>
    </location>
</feature>
<keyword evidence="2" id="KW-0732">Signal</keyword>
<name>A0A0K1EHN2_CHOCO</name>
<dbReference type="STRING" id="52.CMC5_043400"/>
<proteinExistence type="predicted"/>
<evidence type="ECO:0000256" key="1">
    <source>
        <dbReference type="SAM" id="MobiDB-lite"/>
    </source>
</evidence>
<dbReference type="EMBL" id="CP012159">
    <property type="protein sequence ID" value="AKT40187.1"/>
    <property type="molecule type" value="Genomic_DNA"/>
</dbReference>
<feature type="compositionally biased region" description="Low complexity" evidence="1">
    <location>
        <begin position="92"/>
        <end position="108"/>
    </location>
</feature>
<dbReference type="KEGG" id="ccro:CMC5_043400"/>